<gene>
    <name evidence="3" type="ORF">ACFFRI_13085</name>
</gene>
<evidence type="ECO:0000256" key="1">
    <source>
        <dbReference type="ARBA" id="ARBA00023125"/>
    </source>
</evidence>
<dbReference type="CDD" id="cd06170">
    <property type="entry name" value="LuxR_C_like"/>
    <property type="match status" value="1"/>
</dbReference>
<dbReference type="Pfam" id="PF00196">
    <property type="entry name" value="GerE"/>
    <property type="match status" value="1"/>
</dbReference>
<evidence type="ECO:0000259" key="2">
    <source>
        <dbReference type="PROSITE" id="PS50043"/>
    </source>
</evidence>
<dbReference type="PANTHER" id="PTHR43214">
    <property type="entry name" value="TWO-COMPONENT RESPONSE REGULATOR"/>
    <property type="match status" value="1"/>
</dbReference>
<dbReference type="PROSITE" id="PS50043">
    <property type="entry name" value="HTH_LUXR_2"/>
    <property type="match status" value="1"/>
</dbReference>
<evidence type="ECO:0000313" key="4">
    <source>
        <dbReference type="Proteomes" id="UP001589750"/>
    </source>
</evidence>
<protein>
    <submittedName>
        <fullName evidence="3">LuxR C-terminal-related transcriptional regulator</fullName>
    </submittedName>
</protein>
<keyword evidence="4" id="KW-1185">Reference proteome</keyword>
<dbReference type="SUPFAM" id="SSF46894">
    <property type="entry name" value="C-terminal effector domain of the bipartite response regulators"/>
    <property type="match status" value="1"/>
</dbReference>
<dbReference type="InterPro" id="IPR016032">
    <property type="entry name" value="Sig_transdc_resp-reg_C-effctor"/>
</dbReference>
<keyword evidence="1" id="KW-0238">DNA-binding</keyword>
<dbReference type="InterPro" id="IPR039420">
    <property type="entry name" value="WalR-like"/>
</dbReference>
<dbReference type="PANTHER" id="PTHR43214:SF44">
    <property type="entry name" value="TWO-COMPONENT RESPONSE REGULATOR"/>
    <property type="match status" value="1"/>
</dbReference>
<feature type="domain" description="HTH luxR-type" evidence="2">
    <location>
        <begin position="152"/>
        <end position="217"/>
    </location>
</feature>
<organism evidence="3 4">
    <name type="scientific">Nocardioides plantarum</name>
    <dbReference type="NCBI Taxonomy" id="29299"/>
    <lineage>
        <taxon>Bacteria</taxon>
        <taxon>Bacillati</taxon>
        <taxon>Actinomycetota</taxon>
        <taxon>Actinomycetes</taxon>
        <taxon>Propionibacteriales</taxon>
        <taxon>Nocardioidaceae</taxon>
        <taxon>Nocardioides</taxon>
    </lineage>
</organism>
<accession>A0ABV5KC53</accession>
<dbReference type="EMBL" id="JBHMDG010000015">
    <property type="protein sequence ID" value="MFB9313982.1"/>
    <property type="molecule type" value="Genomic_DNA"/>
</dbReference>
<dbReference type="RefSeq" id="WP_140007463.1">
    <property type="nucleotide sequence ID" value="NZ_JBHMDG010000015.1"/>
</dbReference>
<reference evidence="3 4" key="1">
    <citation type="submission" date="2024-09" db="EMBL/GenBank/DDBJ databases">
        <authorList>
            <person name="Sun Q."/>
            <person name="Mori K."/>
        </authorList>
    </citation>
    <scope>NUCLEOTIDE SEQUENCE [LARGE SCALE GENOMIC DNA]</scope>
    <source>
        <strain evidence="3 4">JCM 9626</strain>
    </source>
</reference>
<dbReference type="InterPro" id="IPR000792">
    <property type="entry name" value="Tscrpt_reg_LuxR_C"/>
</dbReference>
<sequence length="231" mass="25890">MERRPRVVLLAEQRLVGDAVRAALSSRYLDVVLVPWPPAHRPATELRRAVTSLRPHVGVVFGDLEDPRRRAQARMLVGTVPLRWVLVVSHHDEVEWGELVEAGATLLPTWISLDDLSSGLVRLMAGADLMSPGSRQRIVRDWRVRRDRMDEVARRLGRLTPREAEVLQLLSAGLSVRRIAELRDVAETTVRTQVKAILRKLEVTSQLAAVALVARARPEDVPPQLGEAGYR</sequence>
<name>A0ABV5KC53_9ACTN</name>
<proteinExistence type="predicted"/>
<dbReference type="PRINTS" id="PR00038">
    <property type="entry name" value="HTHLUXR"/>
</dbReference>
<dbReference type="SMART" id="SM00421">
    <property type="entry name" value="HTH_LUXR"/>
    <property type="match status" value="1"/>
</dbReference>
<dbReference type="Proteomes" id="UP001589750">
    <property type="component" value="Unassembled WGS sequence"/>
</dbReference>
<evidence type="ECO:0000313" key="3">
    <source>
        <dbReference type="EMBL" id="MFB9313982.1"/>
    </source>
</evidence>
<comment type="caution">
    <text evidence="3">The sequence shown here is derived from an EMBL/GenBank/DDBJ whole genome shotgun (WGS) entry which is preliminary data.</text>
</comment>
<dbReference type="Gene3D" id="3.40.50.2300">
    <property type="match status" value="1"/>
</dbReference>